<dbReference type="PANTHER" id="PTHR43649:SF33">
    <property type="entry name" value="POLYGALACTURONAN_RHAMNOGALACTURONAN-BINDING PROTEIN YTCQ"/>
    <property type="match status" value="1"/>
</dbReference>
<evidence type="ECO:0000256" key="3">
    <source>
        <dbReference type="ARBA" id="ARBA00023136"/>
    </source>
</evidence>
<evidence type="ECO:0000256" key="2">
    <source>
        <dbReference type="ARBA" id="ARBA00022729"/>
    </source>
</evidence>
<evidence type="ECO:0000256" key="4">
    <source>
        <dbReference type="ARBA" id="ARBA00023139"/>
    </source>
</evidence>
<sequence>MKAFWKQLRNRNTLLGLSLIILILPILAACSKNGSNNPAPTATATQTAQSTEQTTTPTPETPKDPVTLTMMGWNIGTFGPVIEKFEEMYPWITIETTNKINGYIIKNVIAGEKVDLILVDNGLSEWMAGDLLVDMKPFVEKDQRIQSAKTVDNLLKSFETGGKQYAMPYSDIPMWIVVNKELMTKYGITMPSNDWTYDEFLEVAKQATNSANGDWGGHGLQQLAEFRAMANGNAAGWRYMNEDSTQSVAHTPGVMADLQWIQELTTKWHIQPNAEEMASLGISANPAEAFLNGNILFFVGADWELEGLKQASFEWDVLPMPKGTVKQATVHQSGSISIPSNSEHIEEAFLFISFLFDIEAQKKFIETGSAAFVKDPALDNYYDEVPIWQGKNVEAIKLSADMCCFSSDPNTVDLGSLAGINNEISTMLLNGGNLSELIPKIEAYNTKAIETRGRLAW</sequence>
<dbReference type="Proteomes" id="UP000245202">
    <property type="component" value="Unassembled WGS sequence"/>
</dbReference>
<feature type="compositionally biased region" description="Low complexity" evidence="6">
    <location>
        <begin position="38"/>
        <end position="58"/>
    </location>
</feature>
<evidence type="ECO:0008006" key="9">
    <source>
        <dbReference type="Google" id="ProtNLM"/>
    </source>
</evidence>
<dbReference type="EMBL" id="BDQX01000171">
    <property type="protein sequence ID" value="GBG08532.1"/>
    <property type="molecule type" value="Genomic_DNA"/>
</dbReference>
<evidence type="ECO:0000313" key="7">
    <source>
        <dbReference type="EMBL" id="GBG08532.1"/>
    </source>
</evidence>
<evidence type="ECO:0000256" key="5">
    <source>
        <dbReference type="ARBA" id="ARBA00023288"/>
    </source>
</evidence>
<keyword evidence="5" id="KW-0449">Lipoprotein</keyword>
<dbReference type="PROSITE" id="PS51257">
    <property type="entry name" value="PROKAR_LIPOPROTEIN"/>
    <property type="match status" value="1"/>
</dbReference>
<dbReference type="InterPro" id="IPR006059">
    <property type="entry name" value="SBP"/>
</dbReference>
<protein>
    <recommendedName>
        <fullName evidence="9">ABC transporter substrate-binding protein</fullName>
    </recommendedName>
</protein>
<comment type="caution">
    <text evidence="7">The sequence shown here is derived from an EMBL/GenBank/DDBJ whole genome shotgun (WGS) entry which is preliminary data.</text>
</comment>
<evidence type="ECO:0000313" key="8">
    <source>
        <dbReference type="Proteomes" id="UP000245202"/>
    </source>
</evidence>
<keyword evidence="2" id="KW-0732">Signal</keyword>
<dbReference type="Pfam" id="PF01547">
    <property type="entry name" value="SBP_bac_1"/>
    <property type="match status" value="1"/>
</dbReference>
<evidence type="ECO:0000256" key="1">
    <source>
        <dbReference type="ARBA" id="ARBA00022475"/>
    </source>
</evidence>
<keyword evidence="3" id="KW-0472">Membrane</keyword>
<reference evidence="7 8" key="1">
    <citation type="submission" date="2017-08" db="EMBL/GenBank/DDBJ databases">
        <title>Substantial Increase in Enzyme Production by Combined Drug-Resistance Mutations in Paenibacillus agaridevorans.</title>
        <authorList>
            <person name="Tanaka Y."/>
            <person name="Funane K."/>
            <person name="Hosaka T."/>
            <person name="Shiwa Y."/>
            <person name="Fujita N."/>
            <person name="Miyazaki T."/>
            <person name="Yoshikawa H."/>
            <person name="Murakami K."/>
            <person name="Kasahara K."/>
            <person name="Inaoka T."/>
            <person name="Hiraga Y."/>
            <person name="Ochi K."/>
        </authorList>
    </citation>
    <scope>NUCLEOTIDE SEQUENCE [LARGE SCALE GENOMIC DNA]</scope>
    <source>
        <strain evidence="7 8">T-3040</strain>
    </source>
</reference>
<dbReference type="RefSeq" id="WP_181376642.1">
    <property type="nucleotide sequence ID" value="NZ_BDQX01000171.1"/>
</dbReference>
<name>A0A2R5EPD3_9BACL</name>
<feature type="region of interest" description="Disordered" evidence="6">
    <location>
        <begin position="36"/>
        <end position="66"/>
    </location>
</feature>
<dbReference type="Gene3D" id="3.40.190.10">
    <property type="entry name" value="Periplasmic binding protein-like II"/>
    <property type="match status" value="1"/>
</dbReference>
<keyword evidence="1" id="KW-1003">Cell membrane</keyword>
<organism evidence="7 8">
    <name type="scientific">Paenibacillus agaridevorans</name>
    <dbReference type="NCBI Taxonomy" id="171404"/>
    <lineage>
        <taxon>Bacteria</taxon>
        <taxon>Bacillati</taxon>
        <taxon>Bacillota</taxon>
        <taxon>Bacilli</taxon>
        <taxon>Bacillales</taxon>
        <taxon>Paenibacillaceae</taxon>
        <taxon>Paenibacillus</taxon>
    </lineage>
</organism>
<dbReference type="AlphaFoldDB" id="A0A2R5EPD3"/>
<proteinExistence type="predicted"/>
<accession>A0A2R5EPD3</accession>
<dbReference type="SUPFAM" id="SSF53850">
    <property type="entry name" value="Periplasmic binding protein-like II"/>
    <property type="match status" value="1"/>
</dbReference>
<keyword evidence="4" id="KW-0564">Palmitate</keyword>
<dbReference type="PANTHER" id="PTHR43649">
    <property type="entry name" value="ARABINOSE-BINDING PROTEIN-RELATED"/>
    <property type="match status" value="1"/>
</dbReference>
<keyword evidence="8" id="KW-1185">Reference proteome</keyword>
<gene>
    <name evidence="7" type="ORF">PAT3040_03119</name>
</gene>
<evidence type="ECO:0000256" key="6">
    <source>
        <dbReference type="SAM" id="MobiDB-lite"/>
    </source>
</evidence>
<dbReference type="InterPro" id="IPR050490">
    <property type="entry name" value="Bact_solute-bd_prot1"/>
</dbReference>